<dbReference type="InterPro" id="IPR036318">
    <property type="entry name" value="FAD-bd_PCMH-like_sf"/>
</dbReference>
<dbReference type="InterPro" id="IPR016167">
    <property type="entry name" value="FAD-bd_PCMH_sub1"/>
</dbReference>
<dbReference type="GO" id="GO:0003885">
    <property type="term" value="F:D-arabinono-1,4-lactone oxidase activity"/>
    <property type="evidence" value="ECO:0007669"/>
    <property type="project" value="TreeGrafter"/>
</dbReference>
<dbReference type="STRING" id="28573.A0A0U1M5Z6"/>
<feature type="chain" id="PRO_5006711581" description="FAD-binding PCMH-type domain-containing protein" evidence="1">
    <location>
        <begin position="24"/>
        <end position="483"/>
    </location>
</feature>
<sequence>MVSVKGLQLTLLVVLLNATAGNAYRWFNWQYEVTCESDGYYAPLTEKGLSAWLKVQYTQGSHIKVVGNGHGFNNLTQCVDTSLSNKTSHIVSMTNFKSLSVNKTAGTVTFGAGWDVFDIINELKAYDLSFDNLGAERVQNFVGAASSGTHGTGAEIQNIASQITGMRVLDAMGQTHIFNDTATPEMMKAFRINLGALGVITEVTVKVQPTILLKKTTKVLNATSNYTEMYSQMSELYKQHDRMTFWGPHFDWNEETKTFDIEPQYYYSYWEPTNYTDVQNCTVNYCSDGCGYCLSEYTCYGETSDAVSDPPQGTCSRNFYAEIEHFFPIKYLTDAAVNYTMFQRSQIPQMTAGYNDVMIFQIRHIRGDDSYMSPLNTYNLPDGESDVFGVIEIDWIQKYNNFTALWQNQDMAFSFLPQFGETYNVTAHWNKMLPPTPQYNLERYPMLPKFLAIQEQMDPKCQFVNTFLYEQLGIERCANYLTM</sequence>
<feature type="domain" description="FAD-binding PCMH-type" evidence="2">
    <location>
        <begin position="33"/>
        <end position="210"/>
    </location>
</feature>
<dbReference type="OMA" id="NFTTLWQ"/>
<evidence type="ECO:0000313" key="4">
    <source>
        <dbReference type="Proteomes" id="UP000054383"/>
    </source>
</evidence>
<dbReference type="Proteomes" id="UP000054383">
    <property type="component" value="Unassembled WGS sequence"/>
</dbReference>
<dbReference type="GO" id="GO:0071949">
    <property type="term" value="F:FAD binding"/>
    <property type="evidence" value="ECO:0007669"/>
    <property type="project" value="InterPro"/>
</dbReference>
<reference evidence="3 4" key="1">
    <citation type="submission" date="2015-04" db="EMBL/GenBank/DDBJ databases">
        <authorList>
            <person name="Syromyatnikov M.Y."/>
            <person name="Popov V.N."/>
        </authorList>
    </citation>
    <scope>NUCLEOTIDE SEQUENCE [LARGE SCALE GENOMIC DNA]</scope>
    <source>
        <strain evidence="3">WF-38-12</strain>
    </source>
</reference>
<proteinExistence type="predicted"/>
<protein>
    <recommendedName>
        <fullName evidence="2">FAD-binding PCMH-type domain-containing protein</fullName>
    </recommendedName>
</protein>
<name>A0A0U1M5Z6_TALIS</name>
<evidence type="ECO:0000256" key="1">
    <source>
        <dbReference type="SAM" id="SignalP"/>
    </source>
</evidence>
<dbReference type="SUPFAM" id="SSF56176">
    <property type="entry name" value="FAD-binding/transporter-associated domain-like"/>
    <property type="match status" value="1"/>
</dbReference>
<evidence type="ECO:0000259" key="2">
    <source>
        <dbReference type="PROSITE" id="PS51387"/>
    </source>
</evidence>
<dbReference type="Pfam" id="PF01565">
    <property type="entry name" value="FAD_binding_4"/>
    <property type="match status" value="1"/>
</dbReference>
<accession>A0A0U1M5Z6</accession>
<gene>
    <name evidence="3" type="ORF">PISL3812_07515</name>
</gene>
<keyword evidence="1" id="KW-0732">Signal</keyword>
<dbReference type="PANTHER" id="PTHR43762:SF1">
    <property type="entry name" value="D-ARABINONO-1,4-LACTONE OXIDASE"/>
    <property type="match status" value="1"/>
</dbReference>
<dbReference type="InterPro" id="IPR016169">
    <property type="entry name" value="FAD-bd_PCMH_sub2"/>
</dbReference>
<dbReference type="AlphaFoldDB" id="A0A0U1M5Z6"/>
<evidence type="ECO:0000313" key="3">
    <source>
        <dbReference type="EMBL" id="CRG90471.1"/>
    </source>
</evidence>
<dbReference type="OrthoDB" id="610608at2759"/>
<dbReference type="Gene3D" id="3.30.43.10">
    <property type="entry name" value="Uridine Diphospho-n-acetylenolpyruvylglucosamine Reductase, domain 2"/>
    <property type="match status" value="1"/>
</dbReference>
<dbReference type="InterPro" id="IPR010031">
    <property type="entry name" value="FAD_lactone_oxidase-like"/>
</dbReference>
<dbReference type="Gene3D" id="3.30.465.10">
    <property type="match status" value="1"/>
</dbReference>
<keyword evidence="4" id="KW-1185">Reference proteome</keyword>
<organism evidence="3 4">
    <name type="scientific">Talaromyces islandicus</name>
    <name type="common">Penicillium islandicum</name>
    <dbReference type="NCBI Taxonomy" id="28573"/>
    <lineage>
        <taxon>Eukaryota</taxon>
        <taxon>Fungi</taxon>
        <taxon>Dikarya</taxon>
        <taxon>Ascomycota</taxon>
        <taxon>Pezizomycotina</taxon>
        <taxon>Eurotiomycetes</taxon>
        <taxon>Eurotiomycetidae</taxon>
        <taxon>Eurotiales</taxon>
        <taxon>Trichocomaceae</taxon>
        <taxon>Talaromyces</taxon>
        <taxon>Talaromyces sect. Islandici</taxon>
    </lineage>
</organism>
<dbReference type="InterPro" id="IPR016166">
    <property type="entry name" value="FAD-bd_PCMH"/>
</dbReference>
<dbReference type="PANTHER" id="PTHR43762">
    <property type="entry name" value="L-GULONOLACTONE OXIDASE"/>
    <property type="match status" value="1"/>
</dbReference>
<dbReference type="PROSITE" id="PS51387">
    <property type="entry name" value="FAD_PCMH"/>
    <property type="match status" value="1"/>
</dbReference>
<dbReference type="EMBL" id="CVMT01000008">
    <property type="protein sequence ID" value="CRG90471.1"/>
    <property type="molecule type" value="Genomic_DNA"/>
</dbReference>
<dbReference type="GO" id="GO:0005739">
    <property type="term" value="C:mitochondrion"/>
    <property type="evidence" value="ECO:0007669"/>
    <property type="project" value="TreeGrafter"/>
</dbReference>
<feature type="signal peptide" evidence="1">
    <location>
        <begin position="1"/>
        <end position="23"/>
    </location>
</feature>
<dbReference type="InterPro" id="IPR006094">
    <property type="entry name" value="Oxid_FAD_bind_N"/>
</dbReference>